<accession>A0AAV4F364</accession>
<gene>
    <name evidence="1" type="ORF">ElyMa_000252900</name>
</gene>
<name>A0AAV4F364_9GAST</name>
<keyword evidence="2" id="KW-1185">Reference proteome</keyword>
<dbReference type="EMBL" id="BMAT01000501">
    <property type="protein sequence ID" value="GFR67429.1"/>
    <property type="molecule type" value="Genomic_DNA"/>
</dbReference>
<evidence type="ECO:0000313" key="2">
    <source>
        <dbReference type="Proteomes" id="UP000762676"/>
    </source>
</evidence>
<evidence type="ECO:0000313" key="1">
    <source>
        <dbReference type="EMBL" id="GFR67429.1"/>
    </source>
</evidence>
<comment type="caution">
    <text evidence="1">The sequence shown here is derived from an EMBL/GenBank/DDBJ whole genome shotgun (WGS) entry which is preliminary data.</text>
</comment>
<organism evidence="1 2">
    <name type="scientific">Elysia marginata</name>
    <dbReference type="NCBI Taxonomy" id="1093978"/>
    <lineage>
        <taxon>Eukaryota</taxon>
        <taxon>Metazoa</taxon>
        <taxon>Spiralia</taxon>
        <taxon>Lophotrochozoa</taxon>
        <taxon>Mollusca</taxon>
        <taxon>Gastropoda</taxon>
        <taxon>Heterobranchia</taxon>
        <taxon>Euthyneura</taxon>
        <taxon>Panpulmonata</taxon>
        <taxon>Sacoglossa</taxon>
        <taxon>Placobranchoidea</taxon>
        <taxon>Plakobranchidae</taxon>
        <taxon>Elysia</taxon>
    </lineage>
</organism>
<dbReference type="Proteomes" id="UP000762676">
    <property type="component" value="Unassembled WGS sequence"/>
</dbReference>
<dbReference type="AlphaFoldDB" id="A0AAV4F364"/>
<proteinExistence type="predicted"/>
<protein>
    <submittedName>
        <fullName evidence="1">Uncharacterized protein</fullName>
    </submittedName>
</protein>
<sequence length="141" mass="16526">MRTSDGEFQMWMRNFGEDDLRETIVCDCRRLGWTIKISSHQGSIDCPMNNVQKVKEKEIADDLGISKRVVKHSVTSLNTPTHDESPYSYATKQSKNFRRCRTLHIFRIFPPSDYFQFSQLHKYLKGSNYYNDGDVIADVHR</sequence>
<reference evidence="1 2" key="1">
    <citation type="journal article" date="2021" name="Elife">
        <title>Chloroplast acquisition without the gene transfer in kleptoplastic sea slugs, Plakobranchus ocellatus.</title>
        <authorList>
            <person name="Maeda T."/>
            <person name="Takahashi S."/>
            <person name="Yoshida T."/>
            <person name="Shimamura S."/>
            <person name="Takaki Y."/>
            <person name="Nagai Y."/>
            <person name="Toyoda A."/>
            <person name="Suzuki Y."/>
            <person name="Arimoto A."/>
            <person name="Ishii H."/>
            <person name="Satoh N."/>
            <person name="Nishiyama T."/>
            <person name="Hasebe M."/>
            <person name="Maruyama T."/>
            <person name="Minagawa J."/>
            <person name="Obokata J."/>
            <person name="Shigenobu S."/>
        </authorList>
    </citation>
    <scope>NUCLEOTIDE SEQUENCE [LARGE SCALE GENOMIC DNA]</scope>
</reference>